<reference evidence="10 11" key="1">
    <citation type="journal article" date="2018" name="Nat. Biotechnol.">
        <title>A standardized bacterial taxonomy based on genome phylogeny substantially revises the tree of life.</title>
        <authorList>
            <person name="Parks D.H."/>
            <person name="Chuvochina M."/>
            <person name="Waite D.W."/>
            <person name="Rinke C."/>
            <person name="Skarshewski A."/>
            <person name="Chaumeil P.A."/>
            <person name="Hugenholtz P."/>
        </authorList>
    </citation>
    <scope>NUCLEOTIDE SEQUENCE [LARGE SCALE GENOMIC DNA]</scope>
    <source>
        <strain evidence="10">UBA12021</strain>
    </source>
</reference>
<comment type="subcellular location">
    <subcellularLocation>
        <location evidence="1">Cell membrane</location>
        <topology evidence="1">Multi-pass membrane protein</topology>
    </subcellularLocation>
</comment>
<gene>
    <name evidence="10" type="ORF">DIU24_02460</name>
</gene>
<evidence type="ECO:0000256" key="3">
    <source>
        <dbReference type="ARBA" id="ARBA00022692"/>
    </source>
</evidence>
<evidence type="ECO:0000256" key="1">
    <source>
        <dbReference type="ARBA" id="ARBA00004651"/>
    </source>
</evidence>
<feature type="transmembrane region" description="Helical" evidence="7">
    <location>
        <begin position="37"/>
        <end position="58"/>
    </location>
</feature>
<keyword evidence="5 7" id="KW-0472">Membrane</keyword>
<dbReference type="GO" id="GO:0005886">
    <property type="term" value="C:plasma membrane"/>
    <property type="evidence" value="ECO:0007669"/>
    <property type="project" value="UniProtKB-SubCell"/>
</dbReference>
<evidence type="ECO:0000256" key="7">
    <source>
        <dbReference type="SAM" id="Phobius"/>
    </source>
</evidence>
<sequence>MYRKMKINKIFEFIKNIPNFFRKIPYFLLKLWEGLRFYAVFMFMFTLYVLNIPTVFLIRSHRTPNMIRFTIMRFNVAIARIAQKYDTQFASRMSWFDLFDLAFRNMAFKKTRSIITVGGMALGIAAIVFLVSLGYGVQNLVITRVAKLDEMKQVDVSTQPGSRNKITDKSLEDFKSQDYVEAALPLVGVAAKVKFEGSVTDVAVYGVTTKYLENSAIKPIDGVLFKTEDTVSINTHSIEEKGVESEENIGGAPEYVVGGDVSGVMAVKTQSYIGDRIGDIEYTIFPNSWLRVYSEPKLSSKVIGYTKRMVGVQYGEEYWGQEYVPAEYGRIAQSGSGEWMGKWIKAMVPVWEQKNCPLHEPLCEEGRYYPTFDESGGQMYAIGYTPELEIMVNKVVSNFLVSEEGVLGIEDVRTVLGDSAPGDSAVLNTTGQSSPVNASGLEQLSDEDYIAKVYESSASAGLSQNTKVVLPDAAQREAVVNTAFLKVLGFHEPNSVGSKFNVSFVLTGNLLDSNKKVESEFTEYKIVGIIPGDDSPFFYVPLNDLRYLGVTNFSQVKIIATAAEKLAEVRKRVESGGFLTSSVVDTVAQINQLFSTIRLILGLLGGVALGVASLGMFNTLTVSLLERTREVGLMKAMGMTTDEVKRLFLTESILMGFMGGVIGMFLGFICGKFISLILSIMGLIKGAGFIDITYIPPVFLLLIFFLSLTVGLVTGIYPSRRATKISALDALRYE</sequence>
<protein>
    <recommendedName>
        <fullName evidence="12">ABC transporter permease</fullName>
    </recommendedName>
</protein>
<feature type="transmembrane region" description="Helical" evidence="7">
    <location>
        <begin position="694"/>
        <end position="717"/>
    </location>
</feature>
<dbReference type="PANTHER" id="PTHR30572:SF4">
    <property type="entry name" value="ABC TRANSPORTER PERMEASE YTRF"/>
    <property type="match status" value="1"/>
</dbReference>
<dbReference type="Pfam" id="PF12704">
    <property type="entry name" value="MacB_PCD"/>
    <property type="match status" value="1"/>
</dbReference>
<keyword evidence="3 7" id="KW-0812">Transmembrane</keyword>
<evidence type="ECO:0000259" key="9">
    <source>
        <dbReference type="Pfam" id="PF12704"/>
    </source>
</evidence>
<name>A0A656PMC0_UNCKA</name>
<dbReference type="InterPro" id="IPR025857">
    <property type="entry name" value="MacB_PCD"/>
</dbReference>
<dbReference type="Proteomes" id="UP000262056">
    <property type="component" value="Unassembled WGS sequence"/>
</dbReference>
<feature type="transmembrane region" description="Helical" evidence="7">
    <location>
        <begin position="599"/>
        <end position="625"/>
    </location>
</feature>
<dbReference type="PANTHER" id="PTHR30572">
    <property type="entry name" value="MEMBRANE COMPONENT OF TRANSPORTER-RELATED"/>
    <property type="match status" value="1"/>
</dbReference>
<evidence type="ECO:0000256" key="4">
    <source>
        <dbReference type="ARBA" id="ARBA00022989"/>
    </source>
</evidence>
<evidence type="ECO:0000256" key="5">
    <source>
        <dbReference type="ARBA" id="ARBA00023136"/>
    </source>
</evidence>
<dbReference type="Pfam" id="PF02687">
    <property type="entry name" value="FtsX"/>
    <property type="match status" value="1"/>
</dbReference>
<evidence type="ECO:0000256" key="2">
    <source>
        <dbReference type="ARBA" id="ARBA00022475"/>
    </source>
</evidence>
<keyword evidence="2" id="KW-1003">Cell membrane</keyword>
<evidence type="ECO:0000256" key="6">
    <source>
        <dbReference type="ARBA" id="ARBA00038076"/>
    </source>
</evidence>
<dbReference type="GO" id="GO:0022857">
    <property type="term" value="F:transmembrane transporter activity"/>
    <property type="evidence" value="ECO:0007669"/>
    <property type="project" value="TreeGrafter"/>
</dbReference>
<dbReference type="AlphaFoldDB" id="A0A656PMC0"/>
<feature type="domain" description="ABC3 transporter permease C-terminal" evidence="8">
    <location>
        <begin position="604"/>
        <end position="726"/>
    </location>
</feature>
<evidence type="ECO:0000313" key="10">
    <source>
        <dbReference type="EMBL" id="HCQ40549.1"/>
    </source>
</evidence>
<organism evidence="10 11">
    <name type="scientific">candidate division WWE3 bacterium</name>
    <dbReference type="NCBI Taxonomy" id="2053526"/>
    <lineage>
        <taxon>Bacteria</taxon>
        <taxon>Katanobacteria</taxon>
    </lineage>
</organism>
<dbReference type="EMBL" id="DQFB01000004">
    <property type="protein sequence ID" value="HCQ40549.1"/>
    <property type="molecule type" value="Genomic_DNA"/>
</dbReference>
<dbReference type="InterPro" id="IPR050250">
    <property type="entry name" value="Macrolide_Exporter_MacB"/>
</dbReference>
<evidence type="ECO:0000313" key="11">
    <source>
        <dbReference type="Proteomes" id="UP000262056"/>
    </source>
</evidence>
<dbReference type="InterPro" id="IPR003838">
    <property type="entry name" value="ABC3_permease_C"/>
</dbReference>
<evidence type="ECO:0008006" key="12">
    <source>
        <dbReference type="Google" id="ProtNLM"/>
    </source>
</evidence>
<proteinExistence type="inferred from homology"/>
<feature type="domain" description="MacB-like periplasmic core" evidence="9">
    <location>
        <begin position="113"/>
        <end position="230"/>
    </location>
</feature>
<keyword evidence="4 7" id="KW-1133">Transmembrane helix</keyword>
<comment type="similarity">
    <text evidence="6">Belongs to the ABC-4 integral membrane protein family.</text>
</comment>
<feature type="transmembrane region" description="Helical" evidence="7">
    <location>
        <begin position="646"/>
        <end position="674"/>
    </location>
</feature>
<comment type="caution">
    <text evidence="10">The sequence shown here is derived from an EMBL/GenBank/DDBJ whole genome shotgun (WGS) entry which is preliminary data.</text>
</comment>
<feature type="transmembrane region" description="Helical" evidence="7">
    <location>
        <begin position="114"/>
        <end position="137"/>
    </location>
</feature>
<evidence type="ECO:0000259" key="8">
    <source>
        <dbReference type="Pfam" id="PF02687"/>
    </source>
</evidence>
<accession>A0A656PMC0</accession>